<reference evidence="4" key="1">
    <citation type="submission" date="2019-06" db="EMBL/GenBank/DDBJ databases">
        <authorList>
            <person name="Broberg M."/>
        </authorList>
    </citation>
    <scope>NUCLEOTIDE SEQUENCE [LARGE SCALE GENOMIC DNA]</scope>
</reference>
<dbReference type="InterPro" id="IPR016161">
    <property type="entry name" value="Ald_DH/histidinol_DH"/>
</dbReference>
<name>A0A9N9Z0X2_9HYPO</name>
<protein>
    <recommendedName>
        <fullName evidence="2">Aldehyde dehydrogenase domain-containing protein</fullName>
    </recommendedName>
</protein>
<organism evidence="3 4">
    <name type="scientific">Clonostachys solani</name>
    <dbReference type="NCBI Taxonomy" id="160281"/>
    <lineage>
        <taxon>Eukaryota</taxon>
        <taxon>Fungi</taxon>
        <taxon>Dikarya</taxon>
        <taxon>Ascomycota</taxon>
        <taxon>Pezizomycotina</taxon>
        <taxon>Sordariomycetes</taxon>
        <taxon>Hypocreomycetidae</taxon>
        <taxon>Hypocreales</taxon>
        <taxon>Bionectriaceae</taxon>
        <taxon>Clonostachys</taxon>
    </lineage>
</organism>
<proteinExistence type="predicted"/>
<dbReference type="GO" id="GO:0009450">
    <property type="term" value="P:gamma-aminobutyric acid catabolic process"/>
    <property type="evidence" value="ECO:0007669"/>
    <property type="project" value="TreeGrafter"/>
</dbReference>
<dbReference type="GO" id="GO:0004777">
    <property type="term" value="F:succinate-semialdehyde dehydrogenase (NAD+) activity"/>
    <property type="evidence" value="ECO:0007669"/>
    <property type="project" value="TreeGrafter"/>
</dbReference>
<sequence length="497" mass="53651">MSASTYMDEAGNLVVPSLIDGKPVIQPSTRNFPVYVAAEERVLHHGQTATPELAARAIASAGQVFKTYKRTPVDERYHMLLRAADILERKVEEGANRQSAETSAAKTFSLFNAKQLPKICREIAGAMKTTLAGEITPTLTGNHQMVFKEPVGAVLLIMPWNGALALPCRGLSAALAAGCTVVLKASELCPWTHYFLVETFLEAGFPPGSVNMIMSERTEAPAVTEAIISHPSLAKIEFIGSAPVGKQIGAVAAKYLKPVIMELGDQSPLIVLDDADLEKAARDAIAGCIACHGQLCFGTERIIVQRGIKEKFYELLRAALANAPPTGAAVTKFFAERAKGWVDEAVQKGAEFLAGKSEWTGPASFTPSVLINLPKDCYLYDNEGFCPTMFVVEVDTDEEAILEANSRDGGLSASVYTTNWERGLNMSKSLDFGNVQINLQTNQVEATGPVTGWKSSGYGSGFGRYSIEEFIHLKTVAFGPTSINQLSNSQQGYERMN</sequence>
<evidence type="ECO:0000313" key="3">
    <source>
        <dbReference type="EMBL" id="CAH0047044.1"/>
    </source>
</evidence>
<comment type="caution">
    <text evidence="3">The sequence shown here is derived from an EMBL/GenBank/DDBJ whole genome shotgun (WGS) entry which is preliminary data.</text>
</comment>
<dbReference type="Proteomes" id="UP000775872">
    <property type="component" value="Unassembled WGS sequence"/>
</dbReference>
<dbReference type="Gene3D" id="3.40.605.10">
    <property type="entry name" value="Aldehyde Dehydrogenase, Chain A, domain 1"/>
    <property type="match status" value="1"/>
</dbReference>
<dbReference type="InterPro" id="IPR016163">
    <property type="entry name" value="Ald_DH_C"/>
</dbReference>
<reference evidence="3 4" key="2">
    <citation type="submission" date="2021-10" db="EMBL/GenBank/DDBJ databases">
        <authorList>
            <person name="Piombo E."/>
        </authorList>
    </citation>
    <scope>NUCLEOTIDE SEQUENCE [LARGE SCALE GENOMIC DNA]</scope>
</reference>
<feature type="domain" description="Aldehyde dehydrogenase" evidence="2">
    <location>
        <begin position="28"/>
        <end position="476"/>
    </location>
</feature>
<evidence type="ECO:0000313" key="4">
    <source>
        <dbReference type="Proteomes" id="UP000775872"/>
    </source>
</evidence>
<dbReference type="InterPro" id="IPR016162">
    <property type="entry name" value="Ald_DH_N"/>
</dbReference>
<dbReference type="InterPro" id="IPR050740">
    <property type="entry name" value="Aldehyde_DH_Superfamily"/>
</dbReference>
<dbReference type="SUPFAM" id="SSF53720">
    <property type="entry name" value="ALDH-like"/>
    <property type="match status" value="1"/>
</dbReference>
<evidence type="ECO:0000256" key="1">
    <source>
        <dbReference type="ARBA" id="ARBA00023002"/>
    </source>
</evidence>
<evidence type="ECO:0000259" key="2">
    <source>
        <dbReference type="Pfam" id="PF00171"/>
    </source>
</evidence>
<keyword evidence="4" id="KW-1185">Reference proteome</keyword>
<dbReference type="PANTHER" id="PTHR43353">
    <property type="entry name" value="SUCCINATE-SEMIALDEHYDE DEHYDROGENASE, MITOCHONDRIAL"/>
    <property type="match status" value="1"/>
</dbReference>
<accession>A0A9N9Z0X2</accession>
<dbReference type="Pfam" id="PF00171">
    <property type="entry name" value="Aldedh"/>
    <property type="match status" value="1"/>
</dbReference>
<dbReference type="PANTHER" id="PTHR43353:SF6">
    <property type="entry name" value="CYTOPLASMIC ALDEHYDE DEHYDROGENASE (EUROFUNG)"/>
    <property type="match status" value="1"/>
</dbReference>
<dbReference type="InterPro" id="IPR015590">
    <property type="entry name" value="Aldehyde_DH_dom"/>
</dbReference>
<dbReference type="EMBL" id="CABFOC020000018">
    <property type="protein sequence ID" value="CAH0047044.1"/>
    <property type="molecule type" value="Genomic_DNA"/>
</dbReference>
<gene>
    <name evidence="3" type="ORF">CSOL1703_00013282</name>
</gene>
<keyword evidence="1" id="KW-0560">Oxidoreductase</keyword>
<dbReference type="AlphaFoldDB" id="A0A9N9Z0X2"/>
<dbReference type="Gene3D" id="3.40.309.10">
    <property type="entry name" value="Aldehyde Dehydrogenase, Chain A, domain 2"/>
    <property type="match status" value="1"/>
</dbReference>
<dbReference type="OrthoDB" id="310895at2759"/>